<name>A0ABP8V227_9GAMM</name>
<evidence type="ECO:0000313" key="5">
    <source>
        <dbReference type="Proteomes" id="UP001500604"/>
    </source>
</evidence>
<dbReference type="GO" id="GO:0016874">
    <property type="term" value="F:ligase activity"/>
    <property type="evidence" value="ECO:0007669"/>
    <property type="project" value="UniProtKB-KW"/>
</dbReference>
<dbReference type="CDD" id="cd05907">
    <property type="entry name" value="VL_LC_FACS_like"/>
    <property type="match status" value="1"/>
</dbReference>
<proteinExistence type="predicted"/>
<keyword evidence="5" id="KW-1185">Reference proteome</keyword>
<dbReference type="Proteomes" id="UP001500604">
    <property type="component" value="Unassembled WGS sequence"/>
</dbReference>
<dbReference type="PROSITE" id="PS00455">
    <property type="entry name" value="AMP_BINDING"/>
    <property type="match status" value="1"/>
</dbReference>
<dbReference type="PANTHER" id="PTHR43272">
    <property type="entry name" value="LONG-CHAIN-FATTY-ACID--COA LIGASE"/>
    <property type="match status" value="1"/>
</dbReference>
<evidence type="ECO:0000313" key="4">
    <source>
        <dbReference type="EMBL" id="GAA4650283.1"/>
    </source>
</evidence>
<reference evidence="5" key="1">
    <citation type="journal article" date="2019" name="Int. J. Syst. Evol. Microbiol.">
        <title>The Global Catalogue of Microorganisms (GCM) 10K type strain sequencing project: providing services to taxonomists for standard genome sequencing and annotation.</title>
        <authorList>
            <consortium name="The Broad Institute Genomics Platform"/>
            <consortium name="The Broad Institute Genome Sequencing Center for Infectious Disease"/>
            <person name="Wu L."/>
            <person name="Ma J."/>
        </authorList>
    </citation>
    <scope>NUCLEOTIDE SEQUENCE [LARGE SCALE GENOMIC DNA]</scope>
    <source>
        <strain evidence="5">JCM 17805</strain>
    </source>
</reference>
<keyword evidence="4" id="KW-0436">Ligase</keyword>
<evidence type="ECO:0000259" key="3">
    <source>
        <dbReference type="Pfam" id="PF00501"/>
    </source>
</evidence>
<evidence type="ECO:0000256" key="2">
    <source>
        <dbReference type="ARBA" id="ARBA00022840"/>
    </source>
</evidence>
<dbReference type="Gene3D" id="3.40.50.12780">
    <property type="entry name" value="N-terminal domain of ligase-like"/>
    <property type="match status" value="1"/>
</dbReference>
<protein>
    <submittedName>
        <fullName evidence="4">Long-chain fatty acid--CoA ligase</fullName>
    </submittedName>
</protein>
<dbReference type="EMBL" id="BAABFL010000382">
    <property type="protein sequence ID" value="GAA4650283.1"/>
    <property type="molecule type" value="Genomic_DNA"/>
</dbReference>
<dbReference type="InterPro" id="IPR020845">
    <property type="entry name" value="AMP-binding_CS"/>
</dbReference>
<organism evidence="4 5">
    <name type="scientific">Kistimonas scapharcae</name>
    <dbReference type="NCBI Taxonomy" id="1036133"/>
    <lineage>
        <taxon>Bacteria</taxon>
        <taxon>Pseudomonadati</taxon>
        <taxon>Pseudomonadota</taxon>
        <taxon>Gammaproteobacteria</taxon>
        <taxon>Oceanospirillales</taxon>
        <taxon>Endozoicomonadaceae</taxon>
        <taxon>Kistimonas</taxon>
    </lineage>
</organism>
<dbReference type="InterPro" id="IPR042099">
    <property type="entry name" value="ANL_N_sf"/>
</dbReference>
<dbReference type="SUPFAM" id="SSF56801">
    <property type="entry name" value="Acetyl-CoA synthetase-like"/>
    <property type="match status" value="1"/>
</dbReference>
<gene>
    <name evidence="4" type="ORF">GCM10023116_25660</name>
</gene>
<dbReference type="Pfam" id="PF00501">
    <property type="entry name" value="AMP-binding"/>
    <property type="match status" value="1"/>
</dbReference>
<dbReference type="InterPro" id="IPR000873">
    <property type="entry name" value="AMP-dep_synth/lig_dom"/>
</dbReference>
<keyword evidence="1" id="KW-0547">Nucleotide-binding</keyword>
<keyword evidence="2" id="KW-0067">ATP-binding</keyword>
<sequence length="596" mass="67723">MQSVTDWHLVRLFRERVSQYRDRIAIKYQQGRSWKTINWQQFGHRVDALACALLREGIGVQEKVAIFARNMPDWTIADLAILSCRAVTVPLYPTSTTGQAQYILNDAEARILFVGEQEQFDKAESLLSGTSVLEKIVVLDPGVDIRNCPQAVYLKDFIGCATTTAFRDLLTARFESSDMDDLVTLIYTSGTTGEPKGVMLDYRNFGTALRLHDQRLLLTEADVSLCFLPLSHVFERAWTFYVMYRGATNAYIRDPAAVREALASVRPTVMCAVPRFYEKIHSAIMARVEQATPFRKRLFRWALATGERYFQRQQSGRWMTPGLRLTHAIADKLVFQKLRVLVGGRVRFFPCAGARLADDINLFFQVIGLNIKYGYGLTETTATVSCYGDAIALGSIGKPLPEVDIRIGADNEIQVRGGTVMRGYYRKPEATREAFIDGWFRTGDAGYIDDQGNLVMTERIKELMKTSGGKYVAPQVVEGTIVRDHFVEQVAIIADARKFVSALIVPAYEALEEYARSMGVKFESRMDLIRDQSIQALFQQRLESLQKELPRFEKVKKFTLLPREFSLDLGEMTPTLKLRRKVIMERFGKEIEAMYT</sequence>
<dbReference type="Pfam" id="PF23562">
    <property type="entry name" value="AMP-binding_C_3"/>
    <property type="match status" value="1"/>
</dbReference>
<dbReference type="PANTHER" id="PTHR43272:SF33">
    <property type="entry name" value="AMP-BINDING DOMAIN-CONTAINING PROTEIN-RELATED"/>
    <property type="match status" value="1"/>
</dbReference>
<dbReference type="RefSeq" id="WP_345196416.1">
    <property type="nucleotide sequence ID" value="NZ_BAABFL010000382.1"/>
</dbReference>
<evidence type="ECO:0000256" key="1">
    <source>
        <dbReference type="ARBA" id="ARBA00022741"/>
    </source>
</evidence>
<feature type="domain" description="AMP-dependent synthetase/ligase" evidence="3">
    <location>
        <begin position="13"/>
        <end position="425"/>
    </location>
</feature>
<comment type="caution">
    <text evidence="4">The sequence shown here is derived from an EMBL/GenBank/DDBJ whole genome shotgun (WGS) entry which is preliminary data.</text>
</comment>
<accession>A0ABP8V227</accession>